<dbReference type="PROSITE" id="PS50097">
    <property type="entry name" value="BTB"/>
    <property type="match status" value="1"/>
</dbReference>
<dbReference type="InterPro" id="IPR000210">
    <property type="entry name" value="BTB/POZ_dom"/>
</dbReference>
<proteinExistence type="predicted"/>
<evidence type="ECO:0000313" key="3">
    <source>
        <dbReference type="Proteomes" id="UP001498398"/>
    </source>
</evidence>
<keyword evidence="3" id="KW-1185">Reference proteome</keyword>
<sequence>MTSQEPALDPSFSFADGNVILLSQNQYFLVHQGVLGRHSPVLAAALKAIQDSPRILQGRPVLELQESPDDLSHFLTALYDGVSNLEYSIQSFKIVSALLRLSTQFQVHRLRNEVIRGLSNVWPSTLAQWEIREANATDSLGIYCPRLTIPHPILIINLARLINAPELLPSAFYDLSRSSPKQIVAGYSCPDTMQLHQLSQDDLFNLLKGREHASRFLSTFIVNFLEGRLPSQSCVYKRHPDAPIRRACQAAFEAITFEMLRDANGVVCQRSTDLLFAIMDTELMQARGDGRQAMNMRPCEYCRADYGSVVDAAREEFWGLLPEWFGIGLTNWG</sequence>
<dbReference type="Proteomes" id="UP001498398">
    <property type="component" value="Unassembled WGS sequence"/>
</dbReference>
<feature type="domain" description="BTB" evidence="1">
    <location>
        <begin position="17"/>
        <end position="87"/>
    </location>
</feature>
<dbReference type="SUPFAM" id="SSF54695">
    <property type="entry name" value="POZ domain"/>
    <property type="match status" value="1"/>
</dbReference>
<dbReference type="EMBL" id="JBANRG010000001">
    <property type="protein sequence ID" value="KAK7472485.1"/>
    <property type="molecule type" value="Genomic_DNA"/>
</dbReference>
<evidence type="ECO:0000313" key="2">
    <source>
        <dbReference type="EMBL" id="KAK7472485.1"/>
    </source>
</evidence>
<dbReference type="CDD" id="cd18186">
    <property type="entry name" value="BTB_POZ_ZBTB_KLHL-like"/>
    <property type="match status" value="1"/>
</dbReference>
<protein>
    <recommendedName>
        <fullName evidence="1">BTB domain-containing protein</fullName>
    </recommendedName>
</protein>
<organism evidence="2 3">
    <name type="scientific">Marasmiellus scandens</name>
    <dbReference type="NCBI Taxonomy" id="2682957"/>
    <lineage>
        <taxon>Eukaryota</taxon>
        <taxon>Fungi</taxon>
        <taxon>Dikarya</taxon>
        <taxon>Basidiomycota</taxon>
        <taxon>Agaricomycotina</taxon>
        <taxon>Agaricomycetes</taxon>
        <taxon>Agaricomycetidae</taxon>
        <taxon>Agaricales</taxon>
        <taxon>Marasmiineae</taxon>
        <taxon>Omphalotaceae</taxon>
        <taxon>Marasmiellus</taxon>
    </lineage>
</organism>
<evidence type="ECO:0000259" key="1">
    <source>
        <dbReference type="PROSITE" id="PS50097"/>
    </source>
</evidence>
<dbReference type="Gene3D" id="3.30.710.10">
    <property type="entry name" value="Potassium Channel Kv1.1, Chain A"/>
    <property type="match status" value="1"/>
</dbReference>
<dbReference type="InterPro" id="IPR011333">
    <property type="entry name" value="SKP1/BTB/POZ_sf"/>
</dbReference>
<name>A0ABR1K4K1_9AGAR</name>
<reference evidence="2 3" key="1">
    <citation type="submission" date="2024-01" db="EMBL/GenBank/DDBJ databases">
        <title>A draft genome for the cacao thread blight pathogen Marasmiellus scandens.</title>
        <authorList>
            <person name="Baruah I.K."/>
            <person name="Leung J."/>
            <person name="Bukari Y."/>
            <person name="Amoako-Attah I."/>
            <person name="Meinhardt L.W."/>
            <person name="Bailey B.A."/>
            <person name="Cohen S.P."/>
        </authorList>
    </citation>
    <scope>NUCLEOTIDE SEQUENCE [LARGE SCALE GENOMIC DNA]</scope>
    <source>
        <strain evidence="2 3">GH-19</strain>
    </source>
</reference>
<gene>
    <name evidence="2" type="ORF">VKT23_000600</name>
</gene>
<comment type="caution">
    <text evidence="2">The sequence shown here is derived from an EMBL/GenBank/DDBJ whole genome shotgun (WGS) entry which is preliminary data.</text>
</comment>
<accession>A0ABR1K4K1</accession>